<evidence type="ECO:0000313" key="3">
    <source>
        <dbReference type="Proteomes" id="UP000707451"/>
    </source>
</evidence>
<dbReference type="OrthoDB" id="2305230at2759"/>
<evidence type="ECO:0000313" key="2">
    <source>
        <dbReference type="EMBL" id="KAG9060856.1"/>
    </source>
</evidence>
<feature type="chain" id="PRO_5040403802" evidence="1">
    <location>
        <begin position="18"/>
        <end position="74"/>
    </location>
</feature>
<dbReference type="AlphaFoldDB" id="A0A9P7XJZ3"/>
<organism evidence="2 3">
    <name type="scientific">Linnemannia hyalina</name>
    <dbReference type="NCBI Taxonomy" id="64524"/>
    <lineage>
        <taxon>Eukaryota</taxon>
        <taxon>Fungi</taxon>
        <taxon>Fungi incertae sedis</taxon>
        <taxon>Mucoromycota</taxon>
        <taxon>Mortierellomycotina</taxon>
        <taxon>Mortierellomycetes</taxon>
        <taxon>Mortierellales</taxon>
        <taxon>Mortierellaceae</taxon>
        <taxon>Linnemannia</taxon>
    </lineage>
</organism>
<keyword evidence="3" id="KW-1185">Reference proteome</keyword>
<gene>
    <name evidence="2" type="ORF">KI688_007925</name>
</gene>
<accession>A0A9P7XJZ3</accession>
<evidence type="ECO:0000256" key="1">
    <source>
        <dbReference type="SAM" id="SignalP"/>
    </source>
</evidence>
<name>A0A9P7XJZ3_9FUNG</name>
<sequence length="74" mass="8679">MKSSLVILLPLLPFTLALHCWKDTKACNPEARLYDSKCDIAKNRIPDLRLFQKDIVGFCYSDEEPQLCQKWEDY</sequence>
<comment type="caution">
    <text evidence="2">The sequence shown here is derived from an EMBL/GenBank/DDBJ whole genome shotgun (WGS) entry which is preliminary data.</text>
</comment>
<reference evidence="2" key="1">
    <citation type="submission" date="2021-06" db="EMBL/GenBank/DDBJ databases">
        <title>Genome Sequence of Mortierella hyaline Strain SCG-10, a Cold-Adapted, Nitrate-Reducing Fungus Isolated from Soil in Minnesota, USA.</title>
        <authorList>
            <person name="Aldossari N."/>
        </authorList>
    </citation>
    <scope>NUCLEOTIDE SEQUENCE</scope>
    <source>
        <strain evidence="2">SCG-10</strain>
    </source>
</reference>
<keyword evidence="1" id="KW-0732">Signal</keyword>
<feature type="signal peptide" evidence="1">
    <location>
        <begin position="1"/>
        <end position="17"/>
    </location>
</feature>
<dbReference type="Proteomes" id="UP000707451">
    <property type="component" value="Unassembled WGS sequence"/>
</dbReference>
<protein>
    <submittedName>
        <fullName evidence="2">Uncharacterized protein</fullName>
    </submittedName>
</protein>
<proteinExistence type="predicted"/>
<dbReference type="EMBL" id="JAHRHY010000029">
    <property type="protein sequence ID" value="KAG9060856.1"/>
    <property type="molecule type" value="Genomic_DNA"/>
</dbReference>